<gene>
    <name evidence="3" type="primary">LOC105680342</name>
</gene>
<feature type="region of interest" description="Disordered" evidence="1">
    <location>
        <begin position="102"/>
        <end position="131"/>
    </location>
</feature>
<accession>A0A6P8LMH8</accession>
<keyword evidence="2" id="KW-1185">Reference proteome</keyword>
<protein>
    <submittedName>
        <fullName evidence="3">Uncharacterized protein LOC105680342 isoform X1</fullName>
    </submittedName>
</protein>
<feature type="region of interest" description="Disordered" evidence="1">
    <location>
        <begin position="229"/>
        <end position="278"/>
    </location>
</feature>
<dbReference type="Proteomes" id="UP000515180">
    <property type="component" value="Unplaced"/>
</dbReference>
<proteinExistence type="predicted"/>
<name>A0A6P8LMH8_BOMIM</name>
<dbReference type="OrthoDB" id="7684978at2759"/>
<dbReference type="GeneID" id="105680342"/>
<evidence type="ECO:0000256" key="1">
    <source>
        <dbReference type="SAM" id="MobiDB-lite"/>
    </source>
</evidence>
<dbReference type="RefSeq" id="XP_033175041.1">
    <property type="nucleotide sequence ID" value="XM_033319150.1"/>
</dbReference>
<feature type="compositionally biased region" description="Basic residues" evidence="1">
    <location>
        <begin position="251"/>
        <end position="263"/>
    </location>
</feature>
<sequence length="278" mass="33089">MFEIEQSHRQRTPLSLTKTSVCSRGLHSRFHSSRAHSLSLICSVHLKILVPDLINHHTHTRTVLFHVHVPTPKKPKTHKNHRTHHASWSSWKYGRHHDLKDEHEEELDHENHHEDHEEKLNEKWPKNHKRDRQKYFPVYDHHKDSYHPPSYVEDNDLKDHGEDTYAVHEDVNDTPPNTESLSYNYEEGYKKGLETVTGHVRSGQMHKFHDDQHEEQGDIENDGFKEEFETKTDAGRYLVDDVEYENTRDKRDHRRRSRKRIHKTPTNSSRGTKNDSKT</sequence>
<dbReference type="AlphaFoldDB" id="A0A6P8LMH8"/>
<organism evidence="2 3">
    <name type="scientific">Bombus impatiens</name>
    <name type="common">Bumblebee</name>
    <dbReference type="NCBI Taxonomy" id="132113"/>
    <lineage>
        <taxon>Eukaryota</taxon>
        <taxon>Metazoa</taxon>
        <taxon>Ecdysozoa</taxon>
        <taxon>Arthropoda</taxon>
        <taxon>Hexapoda</taxon>
        <taxon>Insecta</taxon>
        <taxon>Pterygota</taxon>
        <taxon>Neoptera</taxon>
        <taxon>Endopterygota</taxon>
        <taxon>Hymenoptera</taxon>
        <taxon>Apocrita</taxon>
        <taxon>Aculeata</taxon>
        <taxon>Apoidea</taxon>
        <taxon>Anthophila</taxon>
        <taxon>Apidae</taxon>
        <taxon>Bombus</taxon>
        <taxon>Pyrobombus</taxon>
    </lineage>
</organism>
<feature type="compositionally biased region" description="Basic and acidic residues" evidence="1">
    <location>
        <begin position="109"/>
        <end position="125"/>
    </location>
</feature>
<evidence type="ECO:0000313" key="3">
    <source>
        <dbReference type="RefSeq" id="XP_033175041.1"/>
    </source>
</evidence>
<evidence type="ECO:0000313" key="2">
    <source>
        <dbReference type="Proteomes" id="UP000515180"/>
    </source>
</evidence>
<reference evidence="3" key="1">
    <citation type="submission" date="2025-08" db="UniProtKB">
        <authorList>
            <consortium name="RefSeq"/>
        </authorList>
    </citation>
    <scope>IDENTIFICATION</scope>
</reference>